<dbReference type="Gene3D" id="3.40.1660.10">
    <property type="entry name" value="EreA-like (biosynthetic domain)"/>
    <property type="match status" value="1"/>
</dbReference>
<dbReference type="Gene3D" id="3.30.1870.10">
    <property type="entry name" value="EreA-like, domain 2"/>
    <property type="match status" value="1"/>
</dbReference>
<dbReference type="Gene3D" id="1.20.1440.30">
    <property type="entry name" value="Biosynthetic Protein domain"/>
    <property type="match status" value="1"/>
</dbReference>
<dbReference type="RefSeq" id="WP_343950953.1">
    <property type="nucleotide sequence ID" value="NZ_BAAAHQ010000016.1"/>
</dbReference>
<gene>
    <name evidence="1" type="ORF">GCM10009560_35220</name>
</gene>
<keyword evidence="2" id="KW-1185">Reference proteome</keyword>
<dbReference type="EMBL" id="BAAAHQ010000016">
    <property type="protein sequence ID" value="GAA0930632.1"/>
    <property type="molecule type" value="Genomic_DNA"/>
</dbReference>
<protein>
    <submittedName>
        <fullName evidence="1">Erythromycin esterase family protein</fullName>
    </submittedName>
</protein>
<dbReference type="SUPFAM" id="SSF159501">
    <property type="entry name" value="EreA/ChaN-like"/>
    <property type="match status" value="1"/>
</dbReference>
<proteinExistence type="predicted"/>
<dbReference type="Proteomes" id="UP001501578">
    <property type="component" value="Unassembled WGS sequence"/>
</dbReference>
<dbReference type="PANTHER" id="PTHR31299:SF0">
    <property type="entry name" value="ESTERASE, PUTATIVE (AFU_ORTHOLOGUE AFUA_1G05850)-RELATED"/>
    <property type="match status" value="1"/>
</dbReference>
<dbReference type="Pfam" id="PF05139">
    <property type="entry name" value="Erythro_esteras"/>
    <property type="match status" value="1"/>
</dbReference>
<evidence type="ECO:0000313" key="1">
    <source>
        <dbReference type="EMBL" id="GAA0930632.1"/>
    </source>
</evidence>
<reference evidence="1 2" key="1">
    <citation type="journal article" date="2019" name="Int. J. Syst. Evol. Microbiol.">
        <title>The Global Catalogue of Microorganisms (GCM) 10K type strain sequencing project: providing services to taxonomists for standard genome sequencing and annotation.</title>
        <authorList>
            <consortium name="The Broad Institute Genomics Platform"/>
            <consortium name="The Broad Institute Genome Sequencing Center for Infectious Disease"/>
            <person name="Wu L."/>
            <person name="Ma J."/>
        </authorList>
    </citation>
    <scope>NUCLEOTIDE SEQUENCE [LARGE SCALE GENOMIC DNA]</scope>
    <source>
        <strain evidence="1 2">JCM 11136</strain>
    </source>
</reference>
<accession>A0ABN1PN18</accession>
<sequence>MNTIDWATLDPAAPLDDLEPLRDLVAGARVVAVGEAAHHVREFYLFRHRMLRFLVERCGFTVYGLEAPYAEGRLIDAWVQGGAGTVEDAAARGVDHGMGDCQEMYDTLAWLREHNRAAERPVRFAGCLAGSTRGSLEEVVAYLREADPDALPMAERAHRLAGGGREVTTMKLITDHARLAPEVQDELTALISRLVVRMETMAGHQNRQGRAREHAEVLHHLRNAWYHDHSARDFNGRGLAVGSACIEAAGAATVMRLLENGERVVLAAHNTHIRKTAIDHDGDFGLFPQGYLLAQELGEEYVSIAATSVGGRTAAGRLAPEHPDGYVARDTVLPPLTADCVETAFGVGAALSVADLRGTDPGRYRRIRMLDHFMDLPVAEAYDAVACVPETRTVAGFEEEN</sequence>
<dbReference type="InterPro" id="IPR007815">
    <property type="entry name" value="Emycin_Estase"/>
</dbReference>
<organism evidence="1 2">
    <name type="scientific">Nonomuraea longicatena</name>
    <dbReference type="NCBI Taxonomy" id="83682"/>
    <lineage>
        <taxon>Bacteria</taxon>
        <taxon>Bacillati</taxon>
        <taxon>Actinomycetota</taxon>
        <taxon>Actinomycetes</taxon>
        <taxon>Streptosporangiales</taxon>
        <taxon>Streptosporangiaceae</taxon>
        <taxon>Nonomuraea</taxon>
    </lineage>
</organism>
<dbReference type="CDD" id="cd14728">
    <property type="entry name" value="Ere-like"/>
    <property type="match status" value="1"/>
</dbReference>
<dbReference type="InterPro" id="IPR052036">
    <property type="entry name" value="Hydrolase/PRTase-associated"/>
</dbReference>
<dbReference type="PANTHER" id="PTHR31299">
    <property type="entry name" value="ESTERASE, PUTATIVE (AFU_ORTHOLOGUE AFUA_1G05850)-RELATED"/>
    <property type="match status" value="1"/>
</dbReference>
<name>A0ABN1PN18_9ACTN</name>
<comment type="caution">
    <text evidence="1">The sequence shown here is derived from an EMBL/GenBank/DDBJ whole genome shotgun (WGS) entry which is preliminary data.</text>
</comment>
<evidence type="ECO:0000313" key="2">
    <source>
        <dbReference type="Proteomes" id="UP001501578"/>
    </source>
</evidence>